<proteinExistence type="inferred from homology"/>
<protein>
    <submittedName>
        <fullName evidence="6">Trypsin-like serine protease</fullName>
    </submittedName>
</protein>
<dbReference type="Proteomes" id="UP000309676">
    <property type="component" value="Unassembled WGS sequence"/>
</dbReference>
<dbReference type="OrthoDB" id="9758917at2"/>
<keyword evidence="4" id="KW-0720">Serine protease</keyword>
<gene>
    <name evidence="6" type="ORF">FE782_07950</name>
</gene>
<dbReference type="GO" id="GO:0006508">
    <property type="term" value="P:proteolysis"/>
    <property type="evidence" value="ECO:0007669"/>
    <property type="project" value="UniProtKB-KW"/>
</dbReference>
<dbReference type="SUPFAM" id="SSF50156">
    <property type="entry name" value="PDZ domain-like"/>
    <property type="match status" value="1"/>
</dbReference>
<comment type="similarity">
    <text evidence="1">Belongs to the peptidase S1C family.</text>
</comment>
<dbReference type="InterPro" id="IPR001940">
    <property type="entry name" value="Peptidase_S1C"/>
</dbReference>
<sequence>MDGEVYVKASSLTNALGGAGTYDAATKTYRYEPGEKVADLIEKAGPSVVAIIGKPDSNALRSNDRFALTHGSGVIVSADGWIVTNAHVIESMKEIIVLAHDEKQYKPTKVFKDAASDLALLKVSATGLAPASFADSDRVRPGETAIAIGTPVNFSLRNSATVGVISGVNRSVNSTYRLLQTDAAINPGNSGGPLLNASGEVVGINTLKFVDVSVDNTGFSIPANTVAYIVDHLKKYGIVKRAYVGFELEESWEAVVGLSTSKPMTVTYVDPASPAAKAGVKKGDALYSIDQSKVVTKVDLNEKLKSYMPGAKVTVTMLSGGDIVQRTIPLQDQP</sequence>
<keyword evidence="2 6" id="KW-0645">Protease</keyword>
<dbReference type="InterPro" id="IPR009003">
    <property type="entry name" value="Peptidase_S1_PA"/>
</dbReference>
<dbReference type="Gene3D" id="2.30.42.10">
    <property type="match status" value="1"/>
</dbReference>
<organism evidence="6 7">
    <name type="scientific">Paenibacillus antri</name>
    <dbReference type="NCBI Taxonomy" id="2582848"/>
    <lineage>
        <taxon>Bacteria</taxon>
        <taxon>Bacillati</taxon>
        <taxon>Bacillota</taxon>
        <taxon>Bacilli</taxon>
        <taxon>Bacillales</taxon>
        <taxon>Paenibacillaceae</taxon>
        <taxon>Paenibacillus</taxon>
    </lineage>
</organism>
<dbReference type="GO" id="GO:0004252">
    <property type="term" value="F:serine-type endopeptidase activity"/>
    <property type="evidence" value="ECO:0007669"/>
    <property type="project" value="InterPro"/>
</dbReference>
<evidence type="ECO:0000259" key="5">
    <source>
        <dbReference type="PROSITE" id="PS50106"/>
    </source>
</evidence>
<dbReference type="PROSITE" id="PS50106">
    <property type="entry name" value="PDZ"/>
    <property type="match status" value="1"/>
</dbReference>
<dbReference type="PANTHER" id="PTHR22939:SF129">
    <property type="entry name" value="SERINE PROTEASE HTRA2, MITOCHONDRIAL"/>
    <property type="match status" value="1"/>
</dbReference>
<dbReference type="Pfam" id="PF13365">
    <property type="entry name" value="Trypsin_2"/>
    <property type="match status" value="1"/>
</dbReference>
<dbReference type="InterPro" id="IPR036034">
    <property type="entry name" value="PDZ_sf"/>
</dbReference>
<dbReference type="Gene3D" id="2.40.10.120">
    <property type="match status" value="1"/>
</dbReference>
<feature type="domain" description="PDZ" evidence="5">
    <location>
        <begin position="245"/>
        <end position="319"/>
    </location>
</feature>
<accession>A0A5R9GHE4</accession>
<reference evidence="6 7" key="1">
    <citation type="submission" date="2019-05" db="EMBL/GenBank/DDBJ databases">
        <authorList>
            <person name="Narsing Rao M.P."/>
            <person name="Li W.J."/>
        </authorList>
    </citation>
    <scope>NUCLEOTIDE SEQUENCE [LARGE SCALE GENOMIC DNA]</scope>
    <source>
        <strain evidence="6 7">SYSU_K30003</strain>
    </source>
</reference>
<evidence type="ECO:0000256" key="4">
    <source>
        <dbReference type="ARBA" id="ARBA00022825"/>
    </source>
</evidence>
<dbReference type="PANTHER" id="PTHR22939">
    <property type="entry name" value="SERINE PROTEASE FAMILY S1C HTRA-RELATED"/>
    <property type="match status" value="1"/>
</dbReference>
<comment type="caution">
    <text evidence="6">The sequence shown here is derived from an EMBL/GenBank/DDBJ whole genome shotgun (WGS) entry which is preliminary data.</text>
</comment>
<keyword evidence="7" id="KW-1185">Reference proteome</keyword>
<evidence type="ECO:0000256" key="2">
    <source>
        <dbReference type="ARBA" id="ARBA00022670"/>
    </source>
</evidence>
<dbReference type="EMBL" id="VCIW01000004">
    <property type="protein sequence ID" value="TLS52838.1"/>
    <property type="molecule type" value="Genomic_DNA"/>
</dbReference>
<dbReference type="Pfam" id="PF13180">
    <property type="entry name" value="PDZ_2"/>
    <property type="match status" value="1"/>
</dbReference>
<evidence type="ECO:0000313" key="7">
    <source>
        <dbReference type="Proteomes" id="UP000309676"/>
    </source>
</evidence>
<dbReference type="SUPFAM" id="SSF50494">
    <property type="entry name" value="Trypsin-like serine proteases"/>
    <property type="match status" value="1"/>
</dbReference>
<evidence type="ECO:0000313" key="6">
    <source>
        <dbReference type="EMBL" id="TLS52838.1"/>
    </source>
</evidence>
<dbReference type="InterPro" id="IPR001478">
    <property type="entry name" value="PDZ"/>
</dbReference>
<dbReference type="AlphaFoldDB" id="A0A5R9GHE4"/>
<dbReference type="PRINTS" id="PR00834">
    <property type="entry name" value="PROTEASES2C"/>
</dbReference>
<evidence type="ECO:0000256" key="3">
    <source>
        <dbReference type="ARBA" id="ARBA00022801"/>
    </source>
</evidence>
<name>A0A5R9GHE4_9BACL</name>
<evidence type="ECO:0000256" key="1">
    <source>
        <dbReference type="ARBA" id="ARBA00010541"/>
    </source>
</evidence>
<dbReference type="SMART" id="SM00228">
    <property type="entry name" value="PDZ"/>
    <property type="match status" value="1"/>
</dbReference>
<keyword evidence="3" id="KW-0378">Hydrolase</keyword>